<feature type="compositionally biased region" description="Polar residues" evidence="1">
    <location>
        <begin position="299"/>
        <end position="309"/>
    </location>
</feature>
<accession>A0A5N1I420</accession>
<dbReference type="Proteomes" id="UP000327236">
    <property type="component" value="Unassembled WGS sequence"/>
</dbReference>
<protein>
    <recommendedName>
        <fullName evidence="4">Replication protein</fullName>
    </recommendedName>
</protein>
<evidence type="ECO:0000256" key="1">
    <source>
        <dbReference type="SAM" id="MobiDB-lite"/>
    </source>
</evidence>
<dbReference type="OrthoDB" id="1258529at2"/>
<evidence type="ECO:0000313" key="3">
    <source>
        <dbReference type="Proteomes" id="UP000327236"/>
    </source>
</evidence>
<feature type="compositionally biased region" description="Basic and acidic residues" evidence="1">
    <location>
        <begin position="324"/>
        <end position="334"/>
    </location>
</feature>
<dbReference type="RefSeq" id="WP_151141647.1">
    <property type="nucleotide sequence ID" value="NZ_CP160084.1"/>
</dbReference>
<evidence type="ECO:0000313" key="2">
    <source>
        <dbReference type="EMBL" id="KAA9320383.1"/>
    </source>
</evidence>
<proteinExistence type="predicted"/>
<reference evidence="2 3" key="1">
    <citation type="submission" date="2019-09" db="EMBL/GenBank/DDBJ databases">
        <title>Draft genome sequence assemblies of isolates from the urinary tract.</title>
        <authorList>
            <person name="Mores C.R."/>
            <person name="Putonti C."/>
            <person name="Wolfe A.J."/>
        </authorList>
    </citation>
    <scope>NUCLEOTIDE SEQUENCE [LARGE SCALE GENOMIC DNA]</scope>
    <source>
        <strain evidence="2 3">UMB246</strain>
    </source>
</reference>
<organism evidence="2 3">
    <name type="scientific">Lactobacillus jensenii</name>
    <dbReference type="NCBI Taxonomy" id="109790"/>
    <lineage>
        <taxon>Bacteria</taxon>
        <taxon>Bacillati</taxon>
        <taxon>Bacillota</taxon>
        <taxon>Bacilli</taxon>
        <taxon>Lactobacillales</taxon>
        <taxon>Lactobacillaceae</taxon>
        <taxon>Lactobacillus</taxon>
    </lineage>
</organism>
<name>A0A5N1I420_LACJE</name>
<evidence type="ECO:0008006" key="4">
    <source>
        <dbReference type="Google" id="ProtNLM"/>
    </source>
</evidence>
<sequence length="340" mass="40147">MNIKVSNTSSLLINEPPLQVLPSLAVALKNINEAVMLQQVQYWLSRSNNEFEGRKWIYNTIDEWQNQFPWLTERAVRDRFNSLIEKGIILTANFNKAKFDRTKWYSIDYDKLNSLFSNENTAKKPTTMHSEETSGPIPRDYQDNSIDYTETTIIESQIEIDFKNLWNLYPKKVGESEAFEFYKNWILDNPSEHTYLLMRSKLECYLKYLKINDISFRYILNGNNWFAGRFNDELDLSEKRSSSPNQSHKKIRKVMDWDKYAKEHPVKKNTDTSRKELQQEWKQTIRAIEGDDEKDIKENSNSSTSIQTSEFKDTENSDFTMNAEETKQLYHDSGIDDLLE</sequence>
<feature type="region of interest" description="Disordered" evidence="1">
    <location>
        <begin position="288"/>
        <end position="340"/>
    </location>
</feature>
<dbReference type="AlphaFoldDB" id="A0A5N1I420"/>
<comment type="caution">
    <text evidence="2">The sequence shown here is derived from an EMBL/GenBank/DDBJ whole genome shotgun (WGS) entry which is preliminary data.</text>
</comment>
<gene>
    <name evidence="2" type="ORF">F6H94_08060</name>
</gene>
<dbReference type="EMBL" id="VYWW01000048">
    <property type="protein sequence ID" value="KAA9320383.1"/>
    <property type="molecule type" value="Genomic_DNA"/>
</dbReference>